<evidence type="ECO:0000313" key="12">
    <source>
        <dbReference type="EMBL" id="TDC05413.1"/>
    </source>
</evidence>
<dbReference type="EMBL" id="SMJZ01000070">
    <property type="protein sequence ID" value="TDC05413.1"/>
    <property type="molecule type" value="Genomic_DNA"/>
</dbReference>
<dbReference type="CDD" id="cd04301">
    <property type="entry name" value="NAT_SF"/>
    <property type="match status" value="1"/>
</dbReference>
<dbReference type="Pfam" id="PF00583">
    <property type="entry name" value="Acetyltransf_1"/>
    <property type="match status" value="1"/>
</dbReference>
<evidence type="ECO:0000256" key="7">
    <source>
        <dbReference type="ARBA" id="ARBA00023315"/>
    </source>
</evidence>
<organism evidence="12 13">
    <name type="scientific">Nonomuraea longispora</name>
    <dbReference type="NCBI Taxonomy" id="1848320"/>
    <lineage>
        <taxon>Bacteria</taxon>
        <taxon>Bacillati</taxon>
        <taxon>Actinomycetota</taxon>
        <taxon>Actinomycetes</taxon>
        <taxon>Streptosporangiales</taxon>
        <taxon>Streptosporangiaceae</taxon>
        <taxon>Nonomuraea</taxon>
    </lineage>
</organism>
<dbReference type="InterPro" id="IPR016181">
    <property type="entry name" value="Acyl_CoA_acyltransferase"/>
</dbReference>
<comment type="catalytic activity">
    <reaction evidence="8 9">
        <text>L-2,4-diaminobutanoate + acetyl-CoA = (2S)-4-acetamido-2-aminobutanoate + CoA + H(+)</text>
        <dbReference type="Rhea" id="RHEA:16901"/>
        <dbReference type="ChEBI" id="CHEBI:15378"/>
        <dbReference type="ChEBI" id="CHEBI:57287"/>
        <dbReference type="ChEBI" id="CHEBI:57288"/>
        <dbReference type="ChEBI" id="CHEBI:58761"/>
        <dbReference type="ChEBI" id="CHEBI:58929"/>
        <dbReference type="EC" id="2.3.1.178"/>
    </reaction>
</comment>
<name>A0A4R4ND95_9ACTN</name>
<evidence type="ECO:0000256" key="6">
    <source>
        <dbReference type="ARBA" id="ARBA00022679"/>
    </source>
</evidence>
<reference evidence="12 13" key="1">
    <citation type="submission" date="2019-02" db="EMBL/GenBank/DDBJ databases">
        <title>Draft genome sequences of novel Actinobacteria.</title>
        <authorList>
            <person name="Sahin N."/>
            <person name="Ay H."/>
            <person name="Saygin H."/>
        </authorList>
    </citation>
    <scope>NUCLEOTIDE SEQUENCE [LARGE SCALE GENOMIC DNA]</scope>
    <source>
        <strain evidence="12 13">KC201</strain>
    </source>
</reference>
<comment type="caution">
    <text evidence="12">The sequence shown here is derived from an EMBL/GenBank/DDBJ whole genome shotgun (WGS) entry which is preliminary data.</text>
</comment>
<evidence type="ECO:0000256" key="10">
    <source>
        <dbReference type="SAM" id="MobiDB-lite"/>
    </source>
</evidence>
<evidence type="ECO:0000256" key="3">
    <source>
        <dbReference type="ARBA" id="ARBA00010712"/>
    </source>
</evidence>
<keyword evidence="7 9" id="KW-0012">Acyltransferase</keyword>
<evidence type="ECO:0000256" key="2">
    <source>
        <dbReference type="ARBA" id="ARBA00004978"/>
    </source>
</evidence>
<evidence type="ECO:0000256" key="5">
    <source>
        <dbReference type="ARBA" id="ARBA00017935"/>
    </source>
</evidence>
<dbReference type="RefSeq" id="WP_132334035.1">
    <property type="nucleotide sequence ID" value="NZ_SMJZ01000070.1"/>
</dbReference>
<evidence type="ECO:0000256" key="8">
    <source>
        <dbReference type="ARBA" id="ARBA00048924"/>
    </source>
</evidence>
<comment type="similarity">
    <text evidence="3 9">Belongs to the acetyltransferase family. EctA subfamily.</text>
</comment>
<dbReference type="GO" id="GO:0033816">
    <property type="term" value="F:diaminobutyrate acetyltransferase activity"/>
    <property type="evidence" value="ECO:0007669"/>
    <property type="project" value="UniProtKB-EC"/>
</dbReference>
<dbReference type="Proteomes" id="UP000295157">
    <property type="component" value="Unassembled WGS sequence"/>
</dbReference>
<feature type="region of interest" description="Disordered" evidence="10">
    <location>
        <begin position="1"/>
        <end position="25"/>
    </location>
</feature>
<dbReference type="EC" id="2.3.1.178" evidence="4 9"/>
<proteinExistence type="inferred from homology"/>
<evidence type="ECO:0000256" key="1">
    <source>
        <dbReference type="ARBA" id="ARBA00003741"/>
    </source>
</evidence>
<dbReference type="UniPathway" id="UPA00067">
    <property type="reaction ID" value="UER00122"/>
</dbReference>
<comment type="function">
    <text evidence="1 9">Catalyzes the acetylation of L-2,4-diaminobutyrate (DABA) to gamma-N-acetyl-alpha,gamma-diaminobutyric acid (ADABA) with acetyl coenzyme A.</text>
</comment>
<feature type="domain" description="N-acetyltransferase" evidence="11">
    <location>
        <begin position="17"/>
        <end position="154"/>
    </location>
</feature>
<evidence type="ECO:0000313" key="13">
    <source>
        <dbReference type="Proteomes" id="UP000295157"/>
    </source>
</evidence>
<evidence type="ECO:0000259" key="11">
    <source>
        <dbReference type="PROSITE" id="PS51186"/>
    </source>
</evidence>
<sequence length="177" mass="19871">MSSAHPRPQADSPSSTEELGPPRLEDGRELWRITRDSKILDLNSPYSYVLWCRDFADTSVVARGENGVRGFITGFTRPREPETLFVWQVAVGEEWRGRSLASRMLGYLAGTGCRFMEATVTPDNIASDRLFTAFAREQGADLERRPLLGEELFPQDHQAEVLYRIGPLDQQAPIGDS</sequence>
<keyword evidence="13" id="KW-1185">Reference proteome</keyword>
<comment type="pathway">
    <text evidence="2 9">Amine and polyamine biosynthesis; ectoine biosynthesis; L-ectoine from L-aspartate 4-semialdehyde: step 2/3.</text>
</comment>
<dbReference type="NCBIfam" id="TIGR02406">
    <property type="entry name" value="ectoine_EctA"/>
    <property type="match status" value="1"/>
</dbReference>
<dbReference type="OrthoDB" id="2436196at2"/>
<dbReference type="SUPFAM" id="SSF55729">
    <property type="entry name" value="Acyl-CoA N-acyltransferases (Nat)"/>
    <property type="match status" value="1"/>
</dbReference>
<dbReference type="GO" id="GO:0019491">
    <property type="term" value="P:ectoine biosynthetic process"/>
    <property type="evidence" value="ECO:0007669"/>
    <property type="project" value="UniProtKB-UniPathway"/>
</dbReference>
<dbReference type="AlphaFoldDB" id="A0A4R4ND95"/>
<accession>A0A4R4ND95</accession>
<gene>
    <name evidence="9 12" type="primary">ectA</name>
    <name evidence="12" type="ORF">E1267_19635</name>
</gene>
<dbReference type="InterPro" id="IPR000182">
    <property type="entry name" value="GNAT_dom"/>
</dbReference>
<dbReference type="InterPro" id="IPR012772">
    <property type="entry name" value="Ectoine_EctA"/>
</dbReference>
<dbReference type="Gene3D" id="3.40.630.30">
    <property type="match status" value="1"/>
</dbReference>
<evidence type="ECO:0000256" key="9">
    <source>
        <dbReference type="RuleBase" id="RU365045"/>
    </source>
</evidence>
<protein>
    <recommendedName>
        <fullName evidence="5 9">L-2,4-diaminobutyric acid acetyltransferase</fullName>
        <shortName evidence="9">DABA acetyltransferase</shortName>
        <ecNumber evidence="4 9">2.3.1.178</ecNumber>
    </recommendedName>
</protein>
<keyword evidence="6 9" id="KW-0808">Transferase</keyword>
<evidence type="ECO:0000256" key="4">
    <source>
        <dbReference type="ARBA" id="ARBA00012355"/>
    </source>
</evidence>
<dbReference type="PROSITE" id="PS51186">
    <property type="entry name" value="GNAT"/>
    <property type="match status" value="1"/>
</dbReference>